<evidence type="ECO:0000313" key="1">
    <source>
        <dbReference type="EMBL" id="DAD99886.1"/>
    </source>
</evidence>
<protein>
    <submittedName>
        <fullName evidence="1">Putative replisome organizer protein</fullName>
    </submittedName>
</protein>
<accession>A0A8S5NYJ8</accession>
<name>A0A8S5NYJ8_9CAUD</name>
<reference evidence="1" key="1">
    <citation type="journal article" date="2021" name="Proc. Natl. Acad. Sci. U.S.A.">
        <title>A Catalog of Tens of Thousands of Viruses from Human Metagenomes Reveals Hidden Associations with Chronic Diseases.</title>
        <authorList>
            <person name="Tisza M.J."/>
            <person name="Buck C.B."/>
        </authorList>
    </citation>
    <scope>NUCLEOTIDE SEQUENCE</scope>
    <source>
        <strain evidence="1">Ctwhn18</strain>
    </source>
</reference>
<sequence>MRTTAATNDPLFDRFWKAYPRKEGKPKAQKTFEKLKVTPELLQDIMSELNRQAKMKDWKHINTKYIPLAQTWLNRRDWEEEQCGAAEEHTDTGDQYGAVIC</sequence>
<proteinExistence type="predicted"/>
<organism evidence="1">
    <name type="scientific">Siphoviridae sp. ctwhn18</name>
    <dbReference type="NCBI Taxonomy" id="2825733"/>
    <lineage>
        <taxon>Viruses</taxon>
        <taxon>Duplodnaviria</taxon>
        <taxon>Heunggongvirae</taxon>
        <taxon>Uroviricota</taxon>
        <taxon>Caudoviricetes</taxon>
    </lineage>
</organism>
<dbReference type="EMBL" id="BK015295">
    <property type="protein sequence ID" value="DAD99886.1"/>
    <property type="molecule type" value="Genomic_DNA"/>
</dbReference>